<dbReference type="InterPro" id="IPR011006">
    <property type="entry name" value="CheY-like_superfamily"/>
</dbReference>
<dbReference type="Gene3D" id="3.40.50.2300">
    <property type="match status" value="1"/>
</dbReference>
<dbReference type="RefSeq" id="WP_163249503.1">
    <property type="nucleotide sequence ID" value="NZ_SXDP01000008.1"/>
</dbReference>
<reference evidence="10 11" key="1">
    <citation type="submission" date="2019-04" db="EMBL/GenBank/DDBJ databases">
        <title>Genome sequencing of Clostridium botulinum Groups I-IV and Clostridium butyricum.</title>
        <authorList>
            <person name="Brunt J."/>
            <person name="Van Vliet A.H.M."/>
            <person name="Stringer S.C."/>
            <person name="Carter A.T."/>
            <person name="Peck M.W."/>
        </authorList>
    </citation>
    <scope>NUCLEOTIDE SEQUENCE [LARGE SCALE GENOMIC DNA]</scope>
    <source>
        <strain evidence="10 11">IFR 18/094</strain>
    </source>
</reference>
<dbReference type="PROSITE" id="PS50110">
    <property type="entry name" value="RESPONSE_REGULATORY"/>
    <property type="match status" value="1"/>
</dbReference>
<dbReference type="PANTHER" id="PTHR48111">
    <property type="entry name" value="REGULATOR OF RPOS"/>
    <property type="match status" value="1"/>
</dbReference>
<sequence length="306" mass="35822">MENVIILDDMSYVRYRVRELLAEKNVKVYEASTSFEFFNKLTEKKNDIDLIILEVGLIKEDGFEIVEKIRQKSIDIPVMILTKMNTREAFAKVIREGEISDYVLKPFDNKILLDRVMKLVRKNKINEKYQKLQDQQTSKEVEKVNNVNNVNKNDEVKIKSELPEDFTHYFMEQLLIAKENNMNLSAMIFTLIKSTEKEEKIDMKETYLILTDIVFKGIKGIFKTPNFITKHGFLTFLAVLPGYDESEVENLKSKINEQYDVLSIINTQLSEYHLENASITYPVSGQDCQELMNKLIENMKVKIEME</sequence>
<evidence type="ECO:0000313" key="11">
    <source>
        <dbReference type="Proteomes" id="UP000473885"/>
    </source>
</evidence>
<evidence type="ECO:0000256" key="7">
    <source>
        <dbReference type="ARBA" id="ARBA00024867"/>
    </source>
</evidence>
<dbReference type="CDD" id="cd00156">
    <property type="entry name" value="REC"/>
    <property type="match status" value="1"/>
</dbReference>
<evidence type="ECO:0000256" key="1">
    <source>
        <dbReference type="ARBA" id="ARBA00018672"/>
    </source>
</evidence>
<dbReference type="GO" id="GO:0032993">
    <property type="term" value="C:protein-DNA complex"/>
    <property type="evidence" value="ECO:0007669"/>
    <property type="project" value="TreeGrafter"/>
</dbReference>
<dbReference type="InterPro" id="IPR001789">
    <property type="entry name" value="Sig_transdc_resp-reg_receiver"/>
</dbReference>
<gene>
    <name evidence="10" type="ORF">FDF74_09925</name>
</gene>
<evidence type="ECO:0000256" key="3">
    <source>
        <dbReference type="ARBA" id="ARBA00023012"/>
    </source>
</evidence>
<keyword evidence="6" id="KW-0804">Transcription</keyword>
<evidence type="ECO:0000256" key="2">
    <source>
        <dbReference type="ARBA" id="ARBA00022553"/>
    </source>
</evidence>
<comment type="caution">
    <text evidence="10">The sequence shown here is derived from an EMBL/GenBank/DDBJ whole genome shotgun (WGS) entry which is preliminary data.</text>
</comment>
<evidence type="ECO:0000256" key="5">
    <source>
        <dbReference type="ARBA" id="ARBA00023125"/>
    </source>
</evidence>
<name>A0A6M0RDU9_9CLOT</name>
<feature type="domain" description="Response regulatory" evidence="9">
    <location>
        <begin position="3"/>
        <end position="120"/>
    </location>
</feature>
<dbReference type="AlphaFoldDB" id="A0A6M0RDU9"/>
<dbReference type="InterPro" id="IPR039420">
    <property type="entry name" value="WalR-like"/>
</dbReference>
<organism evidence="10 11">
    <name type="scientific">Clostridium niameyense</name>
    <dbReference type="NCBI Taxonomy" id="1622073"/>
    <lineage>
        <taxon>Bacteria</taxon>
        <taxon>Bacillati</taxon>
        <taxon>Bacillota</taxon>
        <taxon>Clostridia</taxon>
        <taxon>Eubacteriales</taxon>
        <taxon>Clostridiaceae</taxon>
        <taxon>Clostridium</taxon>
    </lineage>
</organism>
<comment type="caution">
    <text evidence="8">Lacks conserved residue(s) required for the propagation of feature annotation.</text>
</comment>
<accession>A0A6M0RDU9</accession>
<dbReference type="GO" id="GO:0000976">
    <property type="term" value="F:transcription cis-regulatory region binding"/>
    <property type="evidence" value="ECO:0007669"/>
    <property type="project" value="TreeGrafter"/>
</dbReference>
<proteinExistence type="predicted"/>
<dbReference type="Pfam" id="PF00072">
    <property type="entry name" value="Response_reg"/>
    <property type="match status" value="1"/>
</dbReference>
<dbReference type="SUPFAM" id="SSF52172">
    <property type="entry name" value="CheY-like"/>
    <property type="match status" value="1"/>
</dbReference>
<dbReference type="GO" id="GO:0006355">
    <property type="term" value="P:regulation of DNA-templated transcription"/>
    <property type="evidence" value="ECO:0007669"/>
    <property type="project" value="TreeGrafter"/>
</dbReference>
<keyword evidence="2" id="KW-0597">Phosphoprotein</keyword>
<keyword evidence="4" id="KW-0805">Transcription regulation</keyword>
<dbReference type="Proteomes" id="UP000473885">
    <property type="component" value="Unassembled WGS sequence"/>
</dbReference>
<keyword evidence="3" id="KW-0902">Two-component regulatory system</keyword>
<keyword evidence="11" id="KW-1185">Reference proteome</keyword>
<evidence type="ECO:0000256" key="6">
    <source>
        <dbReference type="ARBA" id="ARBA00023163"/>
    </source>
</evidence>
<dbReference type="PANTHER" id="PTHR48111:SF1">
    <property type="entry name" value="TWO-COMPONENT RESPONSE REGULATOR ORR33"/>
    <property type="match status" value="1"/>
</dbReference>
<evidence type="ECO:0000313" key="10">
    <source>
        <dbReference type="EMBL" id="NEZ47508.1"/>
    </source>
</evidence>
<dbReference type="EMBL" id="SXDP01000008">
    <property type="protein sequence ID" value="NEZ47508.1"/>
    <property type="molecule type" value="Genomic_DNA"/>
</dbReference>
<evidence type="ECO:0000256" key="4">
    <source>
        <dbReference type="ARBA" id="ARBA00023015"/>
    </source>
</evidence>
<evidence type="ECO:0000259" key="9">
    <source>
        <dbReference type="PROSITE" id="PS50110"/>
    </source>
</evidence>
<evidence type="ECO:0000256" key="8">
    <source>
        <dbReference type="PROSITE-ProRule" id="PRU00169"/>
    </source>
</evidence>
<dbReference type="SMART" id="SM00448">
    <property type="entry name" value="REC"/>
    <property type="match status" value="1"/>
</dbReference>
<protein>
    <recommendedName>
        <fullName evidence="1">Stage 0 sporulation protein A homolog</fullName>
    </recommendedName>
</protein>
<dbReference type="GO" id="GO:0005829">
    <property type="term" value="C:cytosol"/>
    <property type="evidence" value="ECO:0007669"/>
    <property type="project" value="TreeGrafter"/>
</dbReference>
<comment type="function">
    <text evidence="7">May play the central regulatory role in sporulation. It may be an element of the effector pathway responsible for the activation of sporulation genes in response to nutritional stress. Spo0A may act in concert with spo0H (a sigma factor) to control the expression of some genes that are critical to the sporulation process.</text>
</comment>
<keyword evidence="5" id="KW-0238">DNA-binding</keyword>
<dbReference type="GO" id="GO:0000156">
    <property type="term" value="F:phosphorelay response regulator activity"/>
    <property type="evidence" value="ECO:0007669"/>
    <property type="project" value="TreeGrafter"/>
</dbReference>